<protein>
    <submittedName>
        <fullName evidence="1">Uncharacterized protein</fullName>
    </submittedName>
</protein>
<evidence type="ECO:0000313" key="1">
    <source>
        <dbReference type="EMBL" id="MBF9071540.1"/>
    </source>
</evidence>
<organism evidence="1 2">
    <name type="scientific">Streptacidiphilus fuscans</name>
    <dbReference type="NCBI Taxonomy" id="2789292"/>
    <lineage>
        <taxon>Bacteria</taxon>
        <taxon>Bacillati</taxon>
        <taxon>Actinomycetota</taxon>
        <taxon>Actinomycetes</taxon>
        <taxon>Kitasatosporales</taxon>
        <taxon>Streptomycetaceae</taxon>
        <taxon>Streptacidiphilus</taxon>
    </lineage>
</organism>
<dbReference type="Proteomes" id="UP000657385">
    <property type="component" value="Unassembled WGS sequence"/>
</dbReference>
<keyword evidence="2" id="KW-1185">Reference proteome</keyword>
<dbReference type="EMBL" id="JADPRT010000012">
    <property type="protein sequence ID" value="MBF9071540.1"/>
    <property type="molecule type" value="Genomic_DNA"/>
</dbReference>
<accession>A0A931FGR2</accession>
<gene>
    <name evidence="1" type="ORF">I2501_26310</name>
</gene>
<proteinExistence type="predicted"/>
<comment type="caution">
    <text evidence="1">The sequence shown here is derived from an EMBL/GenBank/DDBJ whole genome shotgun (WGS) entry which is preliminary data.</text>
</comment>
<reference evidence="1" key="1">
    <citation type="submission" date="2020-11" db="EMBL/GenBank/DDBJ databases">
        <title>Isolation and identification of active actinomycetes.</title>
        <authorList>
            <person name="Yu B."/>
        </authorList>
    </citation>
    <scope>NUCLEOTIDE SEQUENCE</scope>
    <source>
        <strain evidence="1">NEAU-YB345</strain>
    </source>
</reference>
<evidence type="ECO:0000313" key="2">
    <source>
        <dbReference type="Proteomes" id="UP000657385"/>
    </source>
</evidence>
<sequence length="458" mass="50234">MESVAEVLHDLIRTSNVAVDASSKLVGSVEAAAAEDDKERENDALEPLRRKPRLQALSAREVQQPIELTPWEVLHTLGRAISLSHRGAGRGLAEHWACLKYTQALTGREEAFMALSTEGKETANYYKAIQSDELGVGFALATARRLLRAQYPGHAVTFVPASSAVRAGFALTSKDAGKGGASVGYRYRPQFFAEVWKPGERSRAIPIAIKGNHSNAAVSHTQLASASVHAEGVHIGAWNQTPALLFSTSLPMDGPLTVHALQAKGTGGWLKNSTQPQTGVNHEALQQNLYPGIQPPWDEEAGPRPDGLPGCHVEASDFEWFQQVLARTAAASLGAFAGHDRTTARYLLQRQGRNRYTRLVHAATDSVQDAEYDFFGRHFVGTDHVFRINHTRVEAFSGIDSDLFTYLASGRLDLYRETIHDEWQDRRRAAWDRGWNGPVSVLDDGTVLALRLLDQSDS</sequence>
<dbReference type="AlphaFoldDB" id="A0A931FGR2"/>
<dbReference type="RefSeq" id="WP_196196710.1">
    <property type="nucleotide sequence ID" value="NZ_JADPRT010000012.1"/>
</dbReference>
<name>A0A931FGR2_9ACTN</name>